<keyword evidence="2" id="KW-0472">Membrane</keyword>
<dbReference type="Proteomes" id="UP000031631">
    <property type="component" value="Chromosome"/>
</dbReference>
<evidence type="ECO:0000313" key="5">
    <source>
        <dbReference type="Proteomes" id="UP000031631"/>
    </source>
</evidence>
<feature type="transmembrane region" description="Helical" evidence="2">
    <location>
        <begin position="154"/>
        <end position="174"/>
    </location>
</feature>
<dbReference type="InterPro" id="IPR011723">
    <property type="entry name" value="Znf/thioredoxin_put"/>
</dbReference>
<feature type="region of interest" description="Disordered" evidence="1">
    <location>
        <begin position="38"/>
        <end position="60"/>
    </location>
</feature>
<keyword evidence="2" id="KW-1133">Transmembrane helix</keyword>
<evidence type="ECO:0000256" key="1">
    <source>
        <dbReference type="SAM" id="MobiDB-lite"/>
    </source>
</evidence>
<evidence type="ECO:0000256" key="2">
    <source>
        <dbReference type="SAM" id="Phobius"/>
    </source>
</evidence>
<evidence type="ECO:0000259" key="3">
    <source>
        <dbReference type="Pfam" id="PF13717"/>
    </source>
</evidence>
<organism evidence="4 5">
    <name type="scientific">Thiolapillus brandeum</name>
    <dbReference type="NCBI Taxonomy" id="1076588"/>
    <lineage>
        <taxon>Bacteria</taxon>
        <taxon>Pseudomonadati</taxon>
        <taxon>Pseudomonadota</taxon>
        <taxon>Gammaproteobacteria</taxon>
        <taxon>Chromatiales</taxon>
        <taxon>Sedimenticolaceae</taxon>
        <taxon>Thiolapillus</taxon>
    </lineage>
</organism>
<dbReference type="RefSeq" id="WP_041064208.1">
    <property type="nucleotide sequence ID" value="NZ_AP012273.1"/>
</dbReference>
<dbReference type="Pfam" id="PF13717">
    <property type="entry name" value="Zn_ribbon_4"/>
    <property type="match status" value="1"/>
</dbReference>
<dbReference type="NCBIfam" id="TIGR02098">
    <property type="entry name" value="MJ0042_CXXC"/>
    <property type="match status" value="1"/>
</dbReference>
<dbReference type="EMBL" id="AP012273">
    <property type="protein sequence ID" value="BAO43028.1"/>
    <property type="molecule type" value="Genomic_DNA"/>
</dbReference>
<protein>
    <recommendedName>
        <fullName evidence="3">Zinc finger/thioredoxin putative domain-containing protein</fullName>
    </recommendedName>
</protein>
<keyword evidence="2" id="KW-0812">Transmembrane</keyword>
<evidence type="ECO:0000313" key="4">
    <source>
        <dbReference type="EMBL" id="BAO43028.1"/>
    </source>
</evidence>
<accession>A0A7U6JGP7</accession>
<dbReference type="AlphaFoldDB" id="A0A7U6JGP7"/>
<keyword evidence="5" id="KW-1185">Reference proteome</keyword>
<feature type="domain" description="Zinc finger/thioredoxin putative" evidence="3">
    <location>
        <begin position="1"/>
        <end position="36"/>
    </location>
</feature>
<dbReference type="OrthoDB" id="6717714at2"/>
<dbReference type="Pfam" id="PF11906">
    <property type="entry name" value="DUF3426"/>
    <property type="match status" value="1"/>
</dbReference>
<gene>
    <name evidence="4" type="ORF">TBH_C0079</name>
</gene>
<proteinExistence type="predicted"/>
<name>A0A7U6JGP7_9GAMM</name>
<feature type="region of interest" description="Disordered" evidence="1">
    <location>
        <begin position="118"/>
        <end position="147"/>
    </location>
</feature>
<sequence length="309" mass="33947">MKVRCPHCQVIYNLPSAALKQAGGKVVCSECHNVFRATPTGETTRTPPPQEPPEAEAADDEMQDLLADLERSLEQQEHSTPDELPETEFLQELDPVTEDPLLPDTHPLEEPTLSHSVLEPEEAPGTQPEAPGDPSGDEPFTPALPPGYRKKTPVSVILLIVLLGLAAGAQLAWLQKDNLLKQPQLHKLAERICPYFDCQLPRQAPAQAFHILDRLFEAYSARPGTYRLNLLLRNDSQTPQPPPAVQLSLLDQAQQIMARRTIPPALYAPELARRNTPLAPGKTLEVHLLLVPSQPGVSGFELDLVPFGS</sequence>
<reference evidence="4 5" key="1">
    <citation type="journal article" date="2014" name="PLoS ONE">
        <title>Physiological and genomic features of a novel sulfur-oxidizing gammaproteobacterium belonging to a previously uncultivated symbiotic lineage isolated from a hydrothermal vent.</title>
        <authorList>
            <person name="Nunoura T."/>
            <person name="Takaki Y."/>
            <person name="Kazama H."/>
            <person name="Kakuta J."/>
            <person name="Shimamura S."/>
            <person name="Makita H."/>
            <person name="Hirai M."/>
            <person name="Miyazaki M."/>
            <person name="Takai K."/>
        </authorList>
    </citation>
    <scope>NUCLEOTIDE SEQUENCE [LARGE SCALE GENOMIC DNA]</scope>
    <source>
        <strain evidence="4 5">Hiromi1</strain>
    </source>
</reference>
<dbReference type="InterPro" id="IPR021834">
    <property type="entry name" value="DUF3426"/>
</dbReference>
<dbReference type="KEGG" id="tbn:TBH_C0079"/>